<organism evidence="3">
    <name type="scientific">Aphanomyces astaci</name>
    <name type="common">Crayfish plague agent</name>
    <dbReference type="NCBI Taxonomy" id="112090"/>
    <lineage>
        <taxon>Eukaryota</taxon>
        <taxon>Sar</taxon>
        <taxon>Stramenopiles</taxon>
        <taxon>Oomycota</taxon>
        <taxon>Saprolegniomycetes</taxon>
        <taxon>Saprolegniales</taxon>
        <taxon>Verrucalvaceae</taxon>
        <taxon>Aphanomyces</taxon>
    </lineage>
</organism>
<feature type="transmembrane region" description="Helical" evidence="2">
    <location>
        <begin position="65"/>
        <end position="90"/>
    </location>
</feature>
<keyword evidence="2" id="KW-1133">Transmembrane helix</keyword>
<evidence type="ECO:0000256" key="2">
    <source>
        <dbReference type="SAM" id="Phobius"/>
    </source>
</evidence>
<dbReference type="VEuPathDB" id="FungiDB:H257_00086"/>
<protein>
    <recommendedName>
        <fullName evidence="4">Transmembrane protein</fullName>
    </recommendedName>
</protein>
<dbReference type="OrthoDB" id="71681at2759"/>
<keyword evidence="2" id="KW-0472">Membrane</keyword>
<dbReference type="EMBL" id="KI913114">
    <property type="protein sequence ID" value="ETV88509.1"/>
    <property type="molecule type" value="Genomic_DNA"/>
</dbReference>
<dbReference type="AlphaFoldDB" id="W4HB61"/>
<proteinExistence type="predicted"/>
<dbReference type="RefSeq" id="XP_009820909.1">
    <property type="nucleotide sequence ID" value="XM_009822607.1"/>
</dbReference>
<gene>
    <name evidence="3" type="ORF">H257_00086</name>
</gene>
<evidence type="ECO:0000313" key="3">
    <source>
        <dbReference type="EMBL" id="ETV88509.1"/>
    </source>
</evidence>
<accession>W4HB61</accession>
<dbReference type="GeneID" id="20802082"/>
<feature type="transmembrane region" description="Helical" evidence="2">
    <location>
        <begin position="337"/>
        <end position="358"/>
    </location>
</feature>
<evidence type="ECO:0000256" key="1">
    <source>
        <dbReference type="SAM" id="MobiDB-lite"/>
    </source>
</evidence>
<keyword evidence="2" id="KW-0812">Transmembrane</keyword>
<feature type="transmembrane region" description="Helical" evidence="2">
    <location>
        <begin position="519"/>
        <end position="540"/>
    </location>
</feature>
<name>W4HB61_APHAT</name>
<feature type="transmembrane region" description="Helical" evidence="2">
    <location>
        <begin position="384"/>
        <end position="403"/>
    </location>
</feature>
<dbReference type="EMBL" id="KI913114">
    <property type="protein sequence ID" value="ETV88508.1"/>
    <property type="molecule type" value="Genomic_DNA"/>
</dbReference>
<feature type="transmembrane region" description="Helical" evidence="2">
    <location>
        <begin position="415"/>
        <end position="438"/>
    </location>
</feature>
<reference evidence="3" key="1">
    <citation type="submission" date="2013-12" db="EMBL/GenBank/DDBJ databases">
        <title>The Genome Sequence of Aphanomyces astaci APO3.</title>
        <authorList>
            <consortium name="The Broad Institute Genomics Platform"/>
            <person name="Russ C."/>
            <person name="Tyler B."/>
            <person name="van West P."/>
            <person name="Dieguez-Uribeondo J."/>
            <person name="Young S.K."/>
            <person name="Zeng Q."/>
            <person name="Gargeya S."/>
            <person name="Fitzgerald M."/>
            <person name="Abouelleil A."/>
            <person name="Alvarado L."/>
            <person name="Chapman S.B."/>
            <person name="Gainer-Dewar J."/>
            <person name="Goldberg J."/>
            <person name="Griggs A."/>
            <person name="Gujja S."/>
            <person name="Hansen M."/>
            <person name="Howarth C."/>
            <person name="Imamovic A."/>
            <person name="Ireland A."/>
            <person name="Larimer J."/>
            <person name="McCowan C."/>
            <person name="Murphy C."/>
            <person name="Pearson M."/>
            <person name="Poon T.W."/>
            <person name="Priest M."/>
            <person name="Roberts A."/>
            <person name="Saif S."/>
            <person name="Shea T."/>
            <person name="Sykes S."/>
            <person name="Wortman J."/>
            <person name="Nusbaum C."/>
            <person name="Birren B."/>
        </authorList>
    </citation>
    <scope>NUCLEOTIDE SEQUENCE [LARGE SCALE GENOMIC DNA]</scope>
    <source>
        <strain evidence="3">APO3</strain>
    </source>
</reference>
<sequence>MPSMGIGGWQVVPSGAAPSANRTMESRRSIGGRPIRGDTSEAALSVDHPPVSRFDITTKRLVTNIIPGVLIFVASLLLVVLSVLTLLVLVSQGMFERLVVSVNAQSTKYYWAPYGQSCLLNKSGFIPSSCSSVELTVAPAAAWAAIGTVLAQQWTAEMREAGGVLRVTTCAVGGTSAVGWANLQFIAGYDYFPECLPSTPQDVAGMAVLETTVRDNHVEGLYFVTLYSDLDVTMTVATSTNSDGTTQNLMSNPKRTLVTGTGKIEKDDLGQDYIINAYPLSARYKVTGMCVTEIEELSKLRVDLHLSGWSRGKHSQLPVVPGWRCGHRVANANELMAIQIVLTLLTLCLLTGDIYVTLEGFRGLVTGEHVMTYNFVAGLERRKALLLCLILNSVPGVLYLDVARIYYFTSNGMQLWALSAVVTATCFSLGWLLVVSIVDLIPCRWHNRCVGYSAPLFLFTSIATVTAACCKNSAFETAANKFYAADPYLGLWINNATWPSGSYVATGTPVVLTYLVGEIVYPVVGSFAASILVMTVYRALQHHSLLIDTTWCRNNSFLRQANMPNFITSLPLEPSVAIRLGHDMYMRPSTLATVGFATVVDRDTVRNGIGRVESCHVVTIYALVAALVAPGWVETMGDMEEHQFTPSATLCTLPAKKKYLHTRGMCVV</sequence>
<feature type="region of interest" description="Disordered" evidence="1">
    <location>
        <begin position="12"/>
        <end position="42"/>
    </location>
</feature>
<dbReference type="RefSeq" id="XP_009820908.1">
    <property type="nucleotide sequence ID" value="XM_009822606.1"/>
</dbReference>
<evidence type="ECO:0008006" key="4">
    <source>
        <dbReference type="Google" id="ProtNLM"/>
    </source>
</evidence>